<evidence type="ECO:0000256" key="9">
    <source>
        <dbReference type="ARBA" id="ARBA00023242"/>
    </source>
</evidence>
<dbReference type="PROSITE" id="PS51031">
    <property type="entry name" value="BESS"/>
    <property type="match status" value="1"/>
</dbReference>
<protein>
    <recommendedName>
        <fullName evidence="13">Histone deacetylase 11</fullName>
        <ecNumber evidence="3">3.5.1.98</ecNumber>
    </recommendedName>
</protein>
<evidence type="ECO:0000256" key="1">
    <source>
        <dbReference type="ARBA" id="ARBA00004123"/>
    </source>
</evidence>
<organism evidence="17 18">
    <name type="scientific">Loxostege sticticalis</name>
    <name type="common">Beet webworm moth</name>
    <dbReference type="NCBI Taxonomy" id="481309"/>
    <lineage>
        <taxon>Eukaryota</taxon>
        <taxon>Metazoa</taxon>
        <taxon>Ecdysozoa</taxon>
        <taxon>Arthropoda</taxon>
        <taxon>Hexapoda</taxon>
        <taxon>Insecta</taxon>
        <taxon>Pterygota</taxon>
        <taxon>Neoptera</taxon>
        <taxon>Endopterygota</taxon>
        <taxon>Lepidoptera</taxon>
        <taxon>Glossata</taxon>
        <taxon>Ditrysia</taxon>
        <taxon>Pyraloidea</taxon>
        <taxon>Crambidae</taxon>
        <taxon>Pyraustinae</taxon>
        <taxon>Loxostege</taxon>
    </lineage>
</organism>
<keyword evidence="8" id="KW-0804">Transcription</keyword>
<dbReference type="GO" id="GO:0000118">
    <property type="term" value="C:histone deacetylase complex"/>
    <property type="evidence" value="ECO:0007669"/>
    <property type="project" value="UniProtKB-ARBA"/>
</dbReference>
<evidence type="ECO:0000256" key="3">
    <source>
        <dbReference type="ARBA" id="ARBA00012111"/>
    </source>
</evidence>
<dbReference type="InterPro" id="IPR023696">
    <property type="entry name" value="Ureohydrolase_dom_sf"/>
</dbReference>
<keyword evidence="5" id="KW-0378">Hydrolase</keyword>
<dbReference type="GO" id="GO:0141221">
    <property type="term" value="F:histone deacetylase activity, hydrolytic mechanism"/>
    <property type="evidence" value="ECO:0007669"/>
    <property type="project" value="UniProtKB-EC"/>
</dbReference>
<dbReference type="InterPro" id="IPR000286">
    <property type="entry name" value="HDACs"/>
</dbReference>
<keyword evidence="9 14" id="KW-0539">Nucleus</keyword>
<evidence type="ECO:0000256" key="4">
    <source>
        <dbReference type="ARBA" id="ARBA00022491"/>
    </source>
</evidence>
<evidence type="ECO:0000259" key="16">
    <source>
        <dbReference type="PROSITE" id="PS51031"/>
    </source>
</evidence>
<evidence type="ECO:0000256" key="13">
    <source>
        <dbReference type="ARBA" id="ARBA00072450"/>
    </source>
</evidence>
<dbReference type="PANTHER" id="PTHR10625">
    <property type="entry name" value="HISTONE DEACETYLASE HDAC1-RELATED"/>
    <property type="match status" value="1"/>
</dbReference>
<evidence type="ECO:0000256" key="2">
    <source>
        <dbReference type="ARBA" id="ARBA00005947"/>
    </source>
</evidence>
<evidence type="ECO:0000256" key="7">
    <source>
        <dbReference type="ARBA" id="ARBA00023015"/>
    </source>
</evidence>
<comment type="caution">
    <text evidence="17">The sequence shown here is derived from an EMBL/GenBank/DDBJ whole genome shotgun (WGS) entry which is preliminary data.</text>
</comment>
<name>A0ABD0SVD9_LOXSC</name>
<feature type="region of interest" description="Disordered" evidence="15">
    <location>
        <begin position="377"/>
        <end position="402"/>
    </location>
</feature>
<evidence type="ECO:0000256" key="5">
    <source>
        <dbReference type="ARBA" id="ARBA00022801"/>
    </source>
</evidence>
<comment type="similarity">
    <text evidence="2">Belongs to the histone deacetylase family.</text>
</comment>
<evidence type="ECO:0000256" key="14">
    <source>
        <dbReference type="PROSITE-ProRule" id="PRU00371"/>
    </source>
</evidence>
<dbReference type="Pfam" id="PF00850">
    <property type="entry name" value="Hist_deacetyl"/>
    <property type="match status" value="1"/>
</dbReference>
<dbReference type="EC" id="3.5.1.98" evidence="3"/>
<keyword evidence="6" id="KW-0156">Chromatin regulator</keyword>
<comment type="subcellular location">
    <subcellularLocation>
        <location evidence="1 14">Nucleus</location>
    </subcellularLocation>
</comment>
<proteinExistence type="inferred from homology"/>
<reference evidence="17 18" key="1">
    <citation type="submission" date="2024-06" db="EMBL/GenBank/DDBJ databases">
        <title>A chromosome-level genome assembly of beet webworm, Loxostege sticticalis.</title>
        <authorList>
            <person name="Zhang Y."/>
        </authorList>
    </citation>
    <scope>NUCLEOTIDE SEQUENCE [LARGE SCALE GENOMIC DNA]</scope>
    <source>
        <strain evidence="17">AQ028</strain>
        <tissue evidence="17">Male pupae</tissue>
    </source>
</reference>
<dbReference type="Gene3D" id="3.40.800.20">
    <property type="entry name" value="Histone deacetylase domain"/>
    <property type="match status" value="1"/>
</dbReference>
<evidence type="ECO:0000256" key="10">
    <source>
        <dbReference type="ARBA" id="ARBA00048287"/>
    </source>
</evidence>
<evidence type="ECO:0000313" key="17">
    <source>
        <dbReference type="EMBL" id="KAL0829704.1"/>
    </source>
</evidence>
<comment type="function">
    <text evidence="11">Responsible for the deacetylation of lysine residues on the N-terminal part of the core histones (H2A, H2B, H3 and H4). Histone deacetylation gives a tag for epigenetic repression and plays an important role in transcriptional regulation, cell cycle progression and developmental events. Histone deacetylases act via the formation of large multiprotein complexes.</text>
</comment>
<evidence type="ECO:0000256" key="11">
    <source>
        <dbReference type="ARBA" id="ARBA00059784"/>
    </source>
</evidence>
<dbReference type="CDD" id="cd09993">
    <property type="entry name" value="HDAC_classIV"/>
    <property type="match status" value="1"/>
</dbReference>
<evidence type="ECO:0000313" key="18">
    <source>
        <dbReference type="Proteomes" id="UP001549921"/>
    </source>
</evidence>
<accession>A0ABD0SVD9</accession>
<dbReference type="EMBL" id="JBEDNZ010000014">
    <property type="protein sequence ID" value="KAL0829704.1"/>
    <property type="molecule type" value="Genomic_DNA"/>
</dbReference>
<feature type="domain" description="BESS" evidence="16">
    <location>
        <begin position="449"/>
        <end position="488"/>
    </location>
</feature>
<dbReference type="FunFam" id="3.40.800.20:FF:000009">
    <property type="entry name" value="Histone deacetylase 11"/>
    <property type="match status" value="1"/>
</dbReference>
<dbReference type="PRINTS" id="PR01270">
    <property type="entry name" value="HDASUPER"/>
</dbReference>
<evidence type="ECO:0000256" key="8">
    <source>
        <dbReference type="ARBA" id="ARBA00023163"/>
    </source>
</evidence>
<dbReference type="InterPro" id="IPR037138">
    <property type="entry name" value="His_deacetylse_dom_sf"/>
</dbReference>
<dbReference type="PANTHER" id="PTHR10625:SF23">
    <property type="entry name" value="HISTONE DEACETYLASE 11"/>
    <property type="match status" value="1"/>
</dbReference>
<gene>
    <name evidence="17" type="ORF">ABMA28_003207</name>
</gene>
<dbReference type="AlphaFoldDB" id="A0ABD0SVD9"/>
<comment type="subunit">
    <text evidence="12">Interacts with HDAC6.</text>
</comment>
<dbReference type="InterPro" id="IPR044150">
    <property type="entry name" value="HDAC_classIV"/>
</dbReference>
<keyword evidence="7" id="KW-0805">Transcription regulation</keyword>
<comment type="catalytic activity">
    <reaction evidence="10">
        <text>N(6)-acetyl-L-lysyl-[histone] + H2O = L-lysyl-[histone] + acetate</text>
        <dbReference type="Rhea" id="RHEA:58196"/>
        <dbReference type="Rhea" id="RHEA-COMP:9845"/>
        <dbReference type="Rhea" id="RHEA-COMP:11338"/>
        <dbReference type="ChEBI" id="CHEBI:15377"/>
        <dbReference type="ChEBI" id="CHEBI:29969"/>
        <dbReference type="ChEBI" id="CHEBI:30089"/>
        <dbReference type="ChEBI" id="CHEBI:61930"/>
        <dbReference type="EC" id="3.5.1.98"/>
    </reaction>
</comment>
<evidence type="ECO:0000256" key="15">
    <source>
        <dbReference type="SAM" id="MobiDB-lite"/>
    </source>
</evidence>
<sequence length="506" mass="57901">MSEPETLTSLYFDIRDDQWPLIYDAKYNVSFLGLERFHVFDAKKWRNIIENLKDAELITDESLVKPVEATKSDLLQVHTKKYLRSLKWSTKVAMIAEVPVVACLPNMLVQYAYLKPMRLQTGGSVLAGKLALERGWAINVGGGFHHCSGDRGGGFCPYADITLLIQFLFMHRLIQNAMIVDLDAHQGNGYERDFLGVPEVYIMDMYNRNIYPKDKEAKQAIRRKVELNNKVEDMEYMLKLRQNLKAALNEFKPDILVYNAGTDVLDTDPLGALRISEVGIIKRDEFVFEICKEHRIPIVMLTSGGYLRKTARIIADSIVNLHKKGLISNKKQIDCSKRWCYVRDYYIRRKTKPGACGEAAKRRFELLRFMDKYSKKYTSSNGDDGETEDKSDGTQSQNEEPDDMFEVEIDLNENHDKDNVDDACEDPIAVTKRKISCIQAQVSTALNEPDENDLFFCSMAKIVKKLPTYEQAQLRMQIGSLVGEAELRCIGIESPVETKVQHFEQD</sequence>
<keyword evidence="4" id="KW-0678">Repressor</keyword>
<evidence type="ECO:0000256" key="6">
    <source>
        <dbReference type="ARBA" id="ARBA00022853"/>
    </source>
</evidence>
<dbReference type="SUPFAM" id="SSF52768">
    <property type="entry name" value="Arginase/deacetylase"/>
    <property type="match status" value="1"/>
</dbReference>
<dbReference type="Proteomes" id="UP001549921">
    <property type="component" value="Unassembled WGS sequence"/>
</dbReference>
<evidence type="ECO:0000256" key="12">
    <source>
        <dbReference type="ARBA" id="ARBA00065154"/>
    </source>
</evidence>
<dbReference type="InterPro" id="IPR023801">
    <property type="entry name" value="His_deacetylse_dom"/>
</dbReference>
<dbReference type="InterPro" id="IPR004210">
    <property type="entry name" value="BESS_motif"/>
</dbReference>